<reference evidence="2" key="1">
    <citation type="submission" date="2015-01" db="EMBL/GenBank/DDBJ databases">
        <authorList>
            <person name="Aslett M.A."/>
            <person name="De Silva N."/>
        </authorList>
    </citation>
    <scope>NUCLEOTIDE SEQUENCE [LARGE SCALE GENOMIC DNA]</scope>
    <source>
        <strain evidence="2">R28058</strain>
    </source>
</reference>
<accession>A0A0C7QP18</accession>
<dbReference type="OrthoDB" id="1747357at2"/>
<organism evidence="1 2">
    <name type="scientific">Paraclostridium sordellii</name>
    <name type="common">Clostridium sordellii</name>
    <dbReference type="NCBI Taxonomy" id="1505"/>
    <lineage>
        <taxon>Bacteria</taxon>
        <taxon>Bacillati</taxon>
        <taxon>Bacillota</taxon>
        <taxon>Clostridia</taxon>
        <taxon>Peptostreptococcales</taxon>
        <taxon>Peptostreptococcaceae</taxon>
        <taxon>Paraclostridium</taxon>
    </lineage>
</organism>
<name>A0A0C7QP18_PARSO</name>
<dbReference type="RefSeq" id="WP_055341260.1">
    <property type="nucleotide sequence ID" value="NZ_CDNI01000014.1"/>
</dbReference>
<evidence type="ECO:0000313" key="1">
    <source>
        <dbReference type="EMBL" id="CEQ02542.1"/>
    </source>
</evidence>
<evidence type="ECO:0000313" key="2">
    <source>
        <dbReference type="Proteomes" id="UP000049127"/>
    </source>
</evidence>
<protein>
    <submittedName>
        <fullName evidence="1">Uncharacterized protein</fullName>
    </submittedName>
</protein>
<dbReference type="AlphaFoldDB" id="A0A0C7QP18"/>
<sequence length="244" mass="28876">MLFECFYYPILSNNKIIKSCDKLNEFNFGDKLPVKTLYYNYGENFIIYQGDEFFRVKDSILLDTVNPTEINFPINIVFNKGTQLTINSLKDLNSIRLILNGEFEKEKNFGSLFFLYNNLIYKIKHTQYDILSLLTNSSRDYIFINDELDFNTQNLLIDLHTIRDKICNLLGENKKLVTQYIKYMNFNDEDNLTNLSIYKYFPKDTEEYKEFSIQTSKCKNKKSHPKVKLSKLIKCCNLDSSIFD</sequence>
<dbReference type="EMBL" id="CEKZ01000003">
    <property type="protein sequence ID" value="CEQ02542.1"/>
    <property type="molecule type" value="Genomic_DNA"/>
</dbReference>
<proteinExistence type="predicted"/>
<gene>
    <name evidence="1" type="ORF">R28058_02751</name>
</gene>
<dbReference type="Proteomes" id="UP000049127">
    <property type="component" value="Unassembled WGS sequence"/>
</dbReference>